<sequence length="75" mass="8881">MGEKWLKIVYQEKNSSRLKKHYRSWAKEYDNDLKEWGYTYPKQLKKIIYKIKIGRKSKILDAGCGTGLVAQTLKD</sequence>
<reference evidence="1" key="1">
    <citation type="submission" date="2018-05" db="EMBL/GenBank/DDBJ databases">
        <authorList>
            <person name="Lanie J.A."/>
            <person name="Ng W.-L."/>
            <person name="Kazmierczak K.M."/>
            <person name="Andrzejewski T.M."/>
            <person name="Davidsen T.M."/>
            <person name="Wayne K.J."/>
            <person name="Tettelin H."/>
            <person name="Glass J.I."/>
            <person name="Rusch D."/>
            <person name="Podicherti R."/>
            <person name="Tsui H.-C.T."/>
            <person name="Winkler M.E."/>
        </authorList>
    </citation>
    <scope>NUCLEOTIDE SEQUENCE</scope>
</reference>
<proteinExistence type="predicted"/>
<dbReference type="SUPFAM" id="SSF53335">
    <property type="entry name" value="S-adenosyl-L-methionine-dependent methyltransferases"/>
    <property type="match status" value="1"/>
</dbReference>
<dbReference type="InterPro" id="IPR029063">
    <property type="entry name" value="SAM-dependent_MTases_sf"/>
</dbReference>
<organism evidence="1">
    <name type="scientific">marine metagenome</name>
    <dbReference type="NCBI Taxonomy" id="408172"/>
    <lineage>
        <taxon>unclassified sequences</taxon>
        <taxon>metagenomes</taxon>
        <taxon>ecological metagenomes</taxon>
    </lineage>
</organism>
<accession>A0A383ABA0</accession>
<dbReference type="EMBL" id="UINC01190646">
    <property type="protein sequence ID" value="SVE04903.1"/>
    <property type="molecule type" value="Genomic_DNA"/>
</dbReference>
<dbReference type="AlphaFoldDB" id="A0A383ABA0"/>
<gene>
    <name evidence="1" type="ORF">METZ01_LOCUS457757</name>
</gene>
<dbReference type="Gene3D" id="3.40.50.150">
    <property type="entry name" value="Vaccinia Virus protein VP39"/>
    <property type="match status" value="1"/>
</dbReference>
<name>A0A383ABA0_9ZZZZ</name>
<feature type="non-terminal residue" evidence="1">
    <location>
        <position position="75"/>
    </location>
</feature>
<evidence type="ECO:0008006" key="2">
    <source>
        <dbReference type="Google" id="ProtNLM"/>
    </source>
</evidence>
<protein>
    <recommendedName>
        <fullName evidence="2">Methyltransferase type 11 domain-containing protein</fullName>
    </recommendedName>
</protein>
<evidence type="ECO:0000313" key="1">
    <source>
        <dbReference type="EMBL" id="SVE04903.1"/>
    </source>
</evidence>